<gene>
    <name evidence="2" type="ORF">ACFPRC_36580</name>
</gene>
<dbReference type="InterPro" id="IPR006311">
    <property type="entry name" value="TAT_signal"/>
</dbReference>
<feature type="signal peptide" evidence="1">
    <location>
        <begin position="1"/>
        <end position="36"/>
    </location>
</feature>
<dbReference type="RefSeq" id="WP_344505263.1">
    <property type="nucleotide sequence ID" value="NZ_BAAATN010000028.1"/>
</dbReference>
<evidence type="ECO:0000256" key="1">
    <source>
        <dbReference type="SAM" id="SignalP"/>
    </source>
</evidence>
<keyword evidence="3" id="KW-1185">Reference proteome</keyword>
<sequence>MNRTKVRRRSVGSALLAAVLLGGATPALLPSAEADAATLGRVCLFQDKERAGGAGHVAWAIRDPKKASHWIWGSTEGPSNGTYVPAGSSNGSWIKGGTWTQLRGSISTGHYDNYRCINTAGGNLKAAQQMYGRMKTNGYAVLTNNCLTKSLAIFRSYSPALTSAYLPDGKSKAPNYYFTTSLNNSRGWEKARTY</sequence>
<accession>A0ABV9X7V2</accession>
<name>A0ABV9X7V2_9ACTN</name>
<comment type="caution">
    <text evidence="2">The sequence shown here is derived from an EMBL/GenBank/DDBJ whole genome shotgun (WGS) entry which is preliminary data.</text>
</comment>
<protein>
    <submittedName>
        <fullName evidence="2">Tat pathway signal protein</fullName>
    </submittedName>
</protein>
<keyword evidence="1" id="KW-0732">Signal</keyword>
<feature type="chain" id="PRO_5046831777" evidence="1">
    <location>
        <begin position="37"/>
        <end position="194"/>
    </location>
</feature>
<reference evidence="3" key="1">
    <citation type="journal article" date="2019" name="Int. J. Syst. Evol. Microbiol.">
        <title>The Global Catalogue of Microorganisms (GCM) 10K type strain sequencing project: providing services to taxonomists for standard genome sequencing and annotation.</title>
        <authorList>
            <consortium name="The Broad Institute Genomics Platform"/>
            <consortium name="The Broad Institute Genome Sequencing Center for Infectious Disease"/>
            <person name="Wu L."/>
            <person name="Ma J."/>
        </authorList>
    </citation>
    <scope>NUCLEOTIDE SEQUENCE [LARGE SCALE GENOMIC DNA]</scope>
    <source>
        <strain evidence="3">CGMCC 4.1542</strain>
    </source>
</reference>
<dbReference type="EMBL" id="JBHSJO010000002">
    <property type="protein sequence ID" value="MFC5020335.1"/>
    <property type="molecule type" value="Genomic_DNA"/>
</dbReference>
<evidence type="ECO:0000313" key="2">
    <source>
        <dbReference type="EMBL" id="MFC5020335.1"/>
    </source>
</evidence>
<evidence type="ECO:0000313" key="3">
    <source>
        <dbReference type="Proteomes" id="UP001595855"/>
    </source>
</evidence>
<dbReference type="Proteomes" id="UP001595855">
    <property type="component" value="Unassembled WGS sequence"/>
</dbReference>
<proteinExistence type="predicted"/>
<organism evidence="2 3">
    <name type="scientific">Streptomyces lienomycini</name>
    <dbReference type="NCBI Taxonomy" id="284035"/>
    <lineage>
        <taxon>Bacteria</taxon>
        <taxon>Bacillati</taxon>
        <taxon>Actinomycetota</taxon>
        <taxon>Actinomycetes</taxon>
        <taxon>Kitasatosporales</taxon>
        <taxon>Streptomycetaceae</taxon>
        <taxon>Streptomyces</taxon>
    </lineage>
</organism>
<dbReference type="PROSITE" id="PS51318">
    <property type="entry name" value="TAT"/>
    <property type="match status" value="1"/>
</dbReference>